<evidence type="ECO:0000313" key="1">
    <source>
        <dbReference type="EMBL" id="MXU89505.1"/>
    </source>
</evidence>
<organism evidence="1">
    <name type="scientific">Ixodes ricinus</name>
    <name type="common">Common tick</name>
    <name type="synonym">Acarus ricinus</name>
    <dbReference type="NCBI Taxonomy" id="34613"/>
    <lineage>
        <taxon>Eukaryota</taxon>
        <taxon>Metazoa</taxon>
        <taxon>Ecdysozoa</taxon>
        <taxon>Arthropoda</taxon>
        <taxon>Chelicerata</taxon>
        <taxon>Arachnida</taxon>
        <taxon>Acari</taxon>
        <taxon>Parasitiformes</taxon>
        <taxon>Ixodida</taxon>
        <taxon>Ixodoidea</taxon>
        <taxon>Ixodidae</taxon>
        <taxon>Ixodinae</taxon>
        <taxon>Ixodes</taxon>
    </lineage>
</organism>
<dbReference type="EMBL" id="GIFC01007422">
    <property type="protein sequence ID" value="MXU89505.1"/>
    <property type="molecule type" value="Transcribed_RNA"/>
</dbReference>
<proteinExistence type="predicted"/>
<protein>
    <submittedName>
        <fullName evidence="1">Putative secreted protein</fullName>
    </submittedName>
</protein>
<accession>A0A6B0UI04</accession>
<reference evidence="1" key="1">
    <citation type="submission" date="2019-12" db="EMBL/GenBank/DDBJ databases">
        <title>An insight into the sialome of adult female Ixodes ricinus ticks feeding for 6 days.</title>
        <authorList>
            <person name="Perner J."/>
            <person name="Ribeiro J.M.C."/>
        </authorList>
    </citation>
    <scope>NUCLEOTIDE SEQUENCE</scope>
    <source>
        <strain evidence="1">Semi-engorged</strain>
        <tissue evidence="1">Salivary glands</tissue>
    </source>
</reference>
<dbReference type="AlphaFoldDB" id="A0A6B0UI04"/>
<name>A0A6B0UI04_IXORI</name>
<sequence length="108" mass="12037">MERRRLLFAFLPGTLGRSSRTVAHCPSPSRAKRLFTLQACSRQNVLLTATLAVGTSLPGWAFCSRMHLVFSVELRLCGVTLCSFPFDDFELFLPTSPCTRIDQPMGNN</sequence>